<evidence type="ECO:0000313" key="3">
    <source>
        <dbReference type="Proteomes" id="UP000543598"/>
    </source>
</evidence>
<dbReference type="RefSeq" id="WP_167038650.1">
    <property type="nucleotide sequence ID" value="NZ_BAAANA010000001.1"/>
</dbReference>
<comment type="caution">
    <text evidence="2">The sequence shown here is derived from an EMBL/GenBank/DDBJ whole genome shotgun (WGS) entry which is preliminary data.</text>
</comment>
<accession>A0A7Y2M106</accession>
<dbReference type="Proteomes" id="UP000543598">
    <property type="component" value="Unassembled WGS sequence"/>
</dbReference>
<dbReference type="Pfam" id="PF13376">
    <property type="entry name" value="OmdA"/>
    <property type="match status" value="1"/>
</dbReference>
<gene>
    <name evidence="2" type="ORF">HLA99_11775</name>
</gene>
<dbReference type="EMBL" id="JABEMB010000017">
    <property type="protein sequence ID" value="NNH04521.1"/>
    <property type="molecule type" value="Genomic_DNA"/>
</dbReference>
<reference evidence="2 3" key="1">
    <citation type="submission" date="2020-05" db="EMBL/GenBank/DDBJ databases">
        <title>MicrobeNet Type strains.</title>
        <authorList>
            <person name="Nicholson A.C."/>
        </authorList>
    </citation>
    <scope>NUCLEOTIDE SEQUENCE [LARGE SCALE GENOMIC DNA]</scope>
    <source>
        <strain evidence="2 3">JCM 14282</strain>
    </source>
</reference>
<dbReference type="AlphaFoldDB" id="A0A7Y2M106"/>
<name>A0A7Y2M106_9MICO</name>
<sequence length="194" mass="21354">MTPVAQRGDRTPPAFRRPAWRRQAGDPGQTPNADAGRLIPVGGQQTFRTRVGVDGQGRTRVPVPFDPDAVWGVKPRHHVTGSVADCRMRGVVEKRDDGPVMVLGPAWCPVPLADGAEVEVVLEPEGPQRADLAPDVAAALAAAPDAAVFFDSLAQFYRTAWLRWVDSTKRRPEERPVRIAEMIRQLLEGRKERL</sequence>
<protein>
    <submittedName>
        <fullName evidence="2">YdeI/OmpD-associated family protein</fullName>
    </submittedName>
</protein>
<evidence type="ECO:0000313" key="2">
    <source>
        <dbReference type="EMBL" id="NNH04521.1"/>
    </source>
</evidence>
<feature type="region of interest" description="Disordered" evidence="1">
    <location>
        <begin position="1"/>
        <end position="39"/>
    </location>
</feature>
<organism evidence="2 3">
    <name type="scientific">Microbacterium ulmi</name>
    <dbReference type="NCBI Taxonomy" id="179095"/>
    <lineage>
        <taxon>Bacteria</taxon>
        <taxon>Bacillati</taxon>
        <taxon>Actinomycetota</taxon>
        <taxon>Actinomycetes</taxon>
        <taxon>Micrococcales</taxon>
        <taxon>Microbacteriaceae</taxon>
        <taxon>Microbacterium</taxon>
    </lineage>
</organism>
<keyword evidence="3" id="KW-1185">Reference proteome</keyword>
<evidence type="ECO:0000256" key="1">
    <source>
        <dbReference type="SAM" id="MobiDB-lite"/>
    </source>
</evidence>
<proteinExistence type="predicted"/>